<organism evidence="8 9">
    <name type="scientific">Desulforamulus reducens (strain ATCC BAA-1160 / DSM 100696 / MI-1)</name>
    <name type="common">Desulfotomaculum reducens</name>
    <dbReference type="NCBI Taxonomy" id="349161"/>
    <lineage>
        <taxon>Bacteria</taxon>
        <taxon>Bacillati</taxon>
        <taxon>Bacillota</taxon>
        <taxon>Clostridia</taxon>
        <taxon>Eubacteriales</taxon>
        <taxon>Peptococcaceae</taxon>
        <taxon>Desulforamulus</taxon>
    </lineage>
</organism>
<dbReference type="Proteomes" id="UP000001556">
    <property type="component" value="Chromosome"/>
</dbReference>
<dbReference type="eggNOG" id="COG0845">
    <property type="taxonomic scope" value="Bacteria"/>
</dbReference>
<dbReference type="AlphaFoldDB" id="A4J8M8"/>
<dbReference type="HOGENOM" id="CLU_018816_14_5_9"/>
<dbReference type="NCBIfam" id="TIGR01730">
    <property type="entry name" value="RND_mfp"/>
    <property type="match status" value="1"/>
</dbReference>
<comment type="subcellular location">
    <subcellularLocation>
        <location evidence="1">Cell envelope</location>
    </subcellularLocation>
</comment>
<reference evidence="8 9" key="1">
    <citation type="submission" date="2007-03" db="EMBL/GenBank/DDBJ databases">
        <title>Complete sequence of Desulfotomaculum reducens MI-1.</title>
        <authorList>
            <consortium name="US DOE Joint Genome Institute"/>
            <person name="Copeland A."/>
            <person name="Lucas S."/>
            <person name="Lapidus A."/>
            <person name="Barry K."/>
            <person name="Detter J.C."/>
            <person name="Glavina del Rio T."/>
            <person name="Hammon N."/>
            <person name="Israni S."/>
            <person name="Dalin E."/>
            <person name="Tice H."/>
            <person name="Pitluck S."/>
            <person name="Sims D."/>
            <person name="Brettin T."/>
            <person name="Bruce D."/>
            <person name="Han C."/>
            <person name="Tapia R."/>
            <person name="Schmutz J."/>
            <person name="Larimer F."/>
            <person name="Land M."/>
            <person name="Hauser L."/>
            <person name="Kyrpides N."/>
            <person name="Kim E."/>
            <person name="Tebo B.M."/>
            <person name="Richardson P."/>
        </authorList>
    </citation>
    <scope>NUCLEOTIDE SEQUENCE [LARGE SCALE GENOMIC DNA]</scope>
    <source>
        <strain evidence="8 9">MI-1</strain>
    </source>
</reference>
<keyword evidence="5" id="KW-1133">Transmembrane helix</keyword>
<dbReference type="Gene3D" id="2.40.30.170">
    <property type="match status" value="1"/>
</dbReference>
<evidence type="ECO:0000313" key="8">
    <source>
        <dbReference type="EMBL" id="ABO51431.1"/>
    </source>
</evidence>
<evidence type="ECO:0000259" key="6">
    <source>
        <dbReference type="Pfam" id="PF25989"/>
    </source>
</evidence>
<feature type="coiled-coil region" evidence="4">
    <location>
        <begin position="120"/>
        <end position="147"/>
    </location>
</feature>
<keyword evidence="9" id="KW-1185">Reference proteome</keyword>
<evidence type="ECO:0000256" key="1">
    <source>
        <dbReference type="ARBA" id="ARBA00004196"/>
    </source>
</evidence>
<dbReference type="Gene3D" id="2.40.50.100">
    <property type="match status" value="1"/>
</dbReference>
<dbReference type="Gene3D" id="2.40.420.20">
    <property type="match status" value="1"/>
</dbReference>
<name>A4J8M8_DESRM</name>
<evidence type="ECO:0000313" key="9">
    <source>
        <dbReference type="Proteomes" id="UP000001556"/>
    </source>
</evidence>
<gene>
    <name evidence="8" type="ordered locus">Dred_2928</name>
</gene>
<dbReference type="InterPro" id="IPR058636">
    <property type="entry name" value="Beta-barrel_YknX"/>
</dbReference>
<evidence type="ECO:0000256" key="5">
    <source>
        <dbReference type="SAM" id="Phobius"/>
    </source>
</evidence>
<sequence length="431" mass="46929">MLEVENAGEASKFQKIKARFKGWPRWLKWLLGIIFLLGLGLLFFYNRSNNDDMVVQTTKVEMKSIEQSVMSTGKLESAEKQEFFTPVDSTLMEISVKVGDRLKKGQVLGRLDTQELGRLYQQAVAKLAGLEAQLARAKATDDQLTLEYNTASYEKAKNQLDRMTELHRGGAVAKTELEQAKVDFAKAEADYKEALMKVQQGASAKEIASLQSQVDLCKQEVSQAKERLDLATFICKEDGVVLFVGAEKGTRVLEGTRLLAVGSDSKLEVIANVNEIDAGTLKVGQPVAISCTSLPGKKFSGEVTRVAGVAVKEDSTSGNSNTIVPVTIQVEGDTLGLKPGYTVDVSIITLEAKKLLTVPFEAIITQNGEKLVYVVQGGIAKKRKIKTEKGNELYDIVISGLKEGEKIILNPSPALQDGQRVATGEANDKGK</sequence>
<dbReference type="EMBL" id="CP000612">
    <property type="protein sequence ID" value="ABO51431.1"/>
    <property type="molecule type" value="Genomic_DNA"/>
</dbReference>
<feature type="transmembrane region" description="Helical" evidence="5">
    <location>
        <begin position="26"/>
        <end position="45"/>
    </location>
</feature>
<dbReference type="GO" id="GO:0016020">
    <property type="term" value="C:membrane"/>
    <property type="evidence" value="ECO:0007669"/>
    <property type="project" value="InterPro"/>
</dbReference>
<keyword evidence="3 4" id="KW-0175">Coiled coil</keyword>
<dbReference type="STRING" id="349161.Dred_2928"/>
<dbReference type="InterPro" id="IPR006143">
    <property type="entry name" value="RND_pump_MFP"/>
</dbReference>
<keyword evidence="5" id="KW-0472">Membrane</keyword>
<evidence type="ECO:0000256" key="4">
    <source>
        <dbReference type="SAM" id="Coils"/>
    </source>
</evidence>
<proteinExistence type="inferred from homology"/>
<dbReference type="GO" id="GO:0022857">
    <property type="term" value="F:transmembrane transporter activity"/>
    <property type="evidence" value="ECO:0007669"/>
    <property type="project" value="InterPro"/>
</dbReference>
<dbReference type="KEGG" id="drm:Dred_2928"/>
<dbReference type="InterPro" id="IPR050465">
    <property type="entry name" value="UPF0194_transport"/>
</dbReference>
<accession>A4J8M8</accession>
<keyword evidence="5" id="KW-0812">Transmembrane</keyword>
<protein>
    <submittedName>
        <fullName evidence="8">Efflux transporter, RND family, MFP subunit</fullName>
    </submittedName>
</protein>
<dbReference type="PANTHER" id="PTHR32347">
    <property type="entry name" value="EFFLUX SYSTEM COMPONENT YKNX-RELATED"/>
    <property type="match status" value="1"/>
</dbReference>
<dbReference type="Pfam" id="PF25989">
    <property type="entry name" value="YknX_C"/>
    <property type="match status" value="1"/>
</dbReference>
<feature type="domain" description="YknX-like beta-barrel" evidence="7">
    <location>
        <begin position="268"/>
        <end position="347"/>
    </location>
</feature>
<evidence type="ECO:0000259" key="7">
    <source>
        <dbReference type="Pfam" id="PF25990"/>
    </source>
</evidence>
<feature type="domain" description="YknX-like C-terminal permuted SH3-like" evidence="6">
    <location>
        <begin position="356"/>
        <end position="422"/>
    </location>
</feature>
<comment type="similarity">
    <text evidence="2">Belongs to the membrane fusion protein (MFP) (TC 8.A.1) family.</text>
</comment>
<evidence type="ECO:0000256" key="2">
    <source>
        <dbReference type="ARBA" id="ARBA00009477"/>
    </source>
</evidence>
<dbReference type="Pfam" id="PF25990">
    <property type="entry name" value="Beta-barrel_YknX"/>
    <property type="match status" value="1"/>
</dbReference>
<dbReference type="GO" id="GO:0030313">
    <property type="term" value="C:cell envelope"/>
    <property type="evidence" value="ECO:0007669"/>
    <property type="project" value="UniProtKB-SubCell"/>
</dbReference>
<evidence type="ECO:0000256" key="3">
    <source>
        <dbReference type="ARBA" id="ARBA00023054"/>
    </source>
</evidence>
<feature type="coiled-coil region" evidence="4">
    <location>
        <begin position="177"/>
        <end position="227"/>
    </location>
</feature>
<dbReference type="InterPro" id="IPR058637">
    <property type="entry name" value="YknX-like_C"/>
</dbReference>